<dbReference type="Proteomes" id="UP000278143">
    <property type="component" value="Unassembled WGS sequence"/>
</dbReference>
<evidence type="ECO:0000256" key="2">
    <source>
        <dbReference type="ARBA" id="ARBA00022963"/>
    </source>
</evidence>
<evidence type="ECO:0000256" key="4">
    <source>
        <dbReference type="ARBA" id="ARBA00038012"/>
    </source>
</evidence>
<comment type="similarity">
    <text evidence="4">Belongs to the phospholipase D family. MitoPLD/Zucchini subfamily.</text>
</comment>
<keyword evidence="8" id="KW-1185">Reference proteome</keyword>
<dbReference type="OrthoDB" id="5205528at2759"/>
<name>A0A4P9Z3A0_9FUNG</name>
<dbReference type="GO" id="GO:0005739">
    <property type="term" value="C:mitochondrion"/>
    <property type="evidence" value="ECO:0007669"/>
    <property type="project" value="TreeGrafter"/>
</dbReference>
<keyword evidence="2" id="KW-0442">Lipid degradation</keyword>
<evidence type="ECO:0000256" key="3">
    <source>
        <dbReference type="ARBA" id="ARBA00023098"/>
    </source>
</evidence>
<reference evidence="8" key="1">
    <citation type="journal article" date="2018" name="Nat. Microbiol.">
        <title>Leveraging single-cell genomics to expand the fungal tree of life.</title>
        <authorList>
            <person name="Ahrendt S.R."/>
            <person name="Quandt C.A."/>
            <person name="Ciobanu D."/>
            <person name="Clum A."/>
            <person name="Salamov A."/>
            <person name="Andreopoulos B."/>
            <person name="Cheng J.F."/>
            <person name="Woyke T."/>
            <person name="Pelin A."/>
            <person name="Henrissat B."/>
            <person name="Reynolds N.K."/>
            <person name="Benny G.L."/>
            <person name="Smith M.E."/>
            <person name="James T.Y."/>
            <person name="Grigoriev I.V."/>
        </authorList>
    </citation>
    <scope>NUCLEOTIDE SEQUENCE [LARGE SCALE GENOMIC DNA]</scope>
    <source>
        <strain evidence="8">Benny S71-1</strain>
    </source>
</reference>
<evidence type="ECO:0000313" key="7">
    <source>
        <dbReference type="EMBL" id="RKP27027.1"/>
    </source>
</evidence>
<accession>A0A4P9Z3A0</accession>
<dbReference type="GO" id="GO:0016042">
    <property type="term" value="P:lipid catabolic process"/>
    <property type="evidence" value="ECO:0007669"/>
    <property type="project" value="UniProtKB-KW"/>
</dbReference>
<protein>
    <recommendedName>
        <fullName evidence="5">Mitochondrial cardiolipin hydrolase</fullName>
    </recommendedName>
</protein>
<sequence>MAIARRTRLDGVAATAFLATLQATKQTMDICIFTLTDDVVVNTILEAKSRGVKIRLISDDTQSKCLGADPYRLRDDHGIPVVTDHNVAHMHNKFAVLDGHVLITGSYNWTKAAHFNNNENMIILNHAPTIKAYEQEFERLWHQFNDEERRGVRASQ</sequence>
<dbReference type="InterPro" id="IPR001736">
    <property type="entry name" value="PLipase_D/transphosphatidylase"/>
</dbReference>
<dbReference type="InterPro" id="IPR025202">
    <property type="entry name" value="PLD-like_dom"/>
</dbReference>
<feature type="domain" description="PLD phosphodiesterase" evidence="6">
    <location>
        <begin position="86"/>
        <end position="113"/>
    </location>
</feature>
<evidence type="ECO:0000313" key="8">
    <source>
        <dbReference type="Proteomes" id="UP000278143"/>
    </source>
</evidence>
<organism evidence="7 8">
    <name type="scientific">Syncephalis pseudoplumigaleata</name>
    <dbReference type="NCBI Taxonomy" id="1712513"/>
    <lineage>
        <taxon>Eukaryota</taxon>
        <taxon>Fungi</taxon>
        <taxon>Fungi incertae sedis</taxon>
        <taxon>Zoopagomycota</taxon>
        <taxon>Zoopagomycotina</taxon>
        <taxon>Zoopagomycetes</taxon>
        <taxon>Zoopagales</taxon>
        <taxon>Piptocephalidaceae</taxon>
        <taxon>Syncephalis</taxon>
    </lineage>
</organism>
<dbReference type="AlphaFoldDB" id="A0A4P9Z3A0"/>
<gene>
    <name evidence="7" type="ORF">SYNPS1DRAFT_27313</name>
</gene>
<dbReference type="GO" id="GO:0016891">
    <property type="term" value="F:RNA endonuclease activity producing 5'-phosphomonoesters, hydrolytic mechanism"/>
    <property type="evidence" value="ECO:0007669"/>
    <property type="project" value="TreeGrafter"/>
</dbReference>
<dbReference type="InterPro" id="IPR051406">
    <property type="entry name" value="PLD_domain"/>
</dbReference>
<dbReference type="EMBL" id="KZ989286">
    <property type="protein sequence ID" value="RKP27027.1"/>
    <property type="molecule type" value="Genomic_DNA"/>
</dbReference>
<evidence type="ECO:0000259" key="6">
    <source>
        <dbReference type="PROSITE" id="PS50035"/>
    </source>
</evidence>
<dbReference type="PROSITE" id="PS50035">
    <property type="entry name" value="PLD"/>
    <property type="match status" value="1"/>
</dbReference>
<evidence type="ECO:0000256" key="1">
    <source>
        <dbReference type="ARBA" id="ARBA00022801"/>
    </source>
</evidence>
<proteinExistence type="inferred from homology"/>
<keyword evidence="3" id="KW-0443">Lipid metabolism</keyword>
<keyword evidence="1" id="KW-0378">Hydrolase</keyword>
<dbReference type="PANTHER" id="PTHR43856:SF1">
    <property type="entry name" value="MITOCHONDRIAL CARDIOLIPIN HYDROLASE"/>
    <property type="match status" value="1"/>
</dbReference>
<dbReference type="Pfam" id="PF13091">
    <property type="entry name" value="PLDc_2"/>
    <property type="match status" value="1"/>
</dbReference>
<dbReference type="PANTHER" id="PTHR43856">
    <property type="entry name" value="CARDIOLIPIN HYDROLASE"/>
    <property type="match status" value="1"/>
</dbReference>
<dbReference type="SUPFAM" id="SSF56024">
    <property type="entry name" value="Phospholipase D/nuclease"/>
    <property type="match status" value="1"/>
</dbReference>
<dbReference type="Gene3D" id="3.30.870.10">
    <property type="entry name" value="Endonuclease Chain A"/>
    <property type="match status" value="1"/>
</dbReference>
<evidence type="ECO:0000256" key="5">
    <source>
        <dbReference type="ARBA" id="ARBA00040549"/>
    </source>
</evidence>